<keyword evidence="1 2" id="KW-0238">DNA-binding</keyword>
<protein>
    <submittedName>
        <fullName evidence="4">Regulatory protein TetR</fullName>
    </submittedName>
</protein>
<dbReference type="AlphaFoldDB" id="A0A1Y5PSR2"/>
<dbReference type="PROSITE" id="PS50977">
    <property type="entry name" value="HTH_TETR_2"/>
    <property type="match status" value="1"/>
</dbReference>
<evidence type="ECO:0000256" key="1">
    <source>
        <dbReference type="ARBA" id="ARBA00023125"/>
    </source>
</evidence>
<gene>
    <name evidence="4" type="ORF">MHPYR_650015</name>
</gene>
<organism evidence="4">
    <name type="scientific">uncultured Mycobacterium sp</name>
    <dbReference type="NCBI Taxonomy" id="171292"/>
    <lineage>
        <taxon>Bacteria</taxon>
        <taxon>Bacillati</taxon>
        <taxon>Actinomycetota</taxon>
        <taxon>Actinomycetes</taxon>
        <taxon>Mycobacteriales</taxon>
        <taxon>Mycobacteriaceae</taxon>
        <taxon>Mycobacterium</taxon>
        <taxon>environmental samples</taxon>
    </lineage>
</organism>
<dbReference type="EMBL" id="FLQS01000062">
    <property type="protein sequence ID" value="SBS78948.1"/>
    <property type="molecule type" value="Genomic_DNA"/>
</dbReference>
<evidence type="ECO:0000313" key="4">
    <source>
        <dbReference type="EMBL" id="SBS78948.1"/>
    </source>
</evidence>
<dbReference type="SUPFAM" id="SSF46689">
    <property type="entry name" value="Homeodomain-like"/>
    <property type="match status" value="1"/>
</dbReference>
<name>A0A1Y5PSR2_9MYCO</name>
<sequence>MVRDDWVVGGDRRAAAADRIYAAATELVMRDGLDALDIDTVAAKVHCSRATVYRHAGGKAAIRDEVLTRLAAAIVNKVRRAVDGVTGSERVIVAITVALRQIRSDPLRRLMFSAGNLLDVRELHSSPVLAHLAAELTGITDDDPQAAQWIVRVVVSLAYSPIAIASDEREVLERFVAPAFDATASAETMKQIKA</sequence>
<dbReference type="GO" id="GO:0003677">
    <property type="term" value="F:DNA binding"/>
    <property type="evidence" value="ECO:0007669"/>
    <property type="project" value="UniProtKB-UniRule"/>
</dbReference>
<proteinExistence type="predicted"/>
<evidence type="ECO:0000259" key="3">
    <source>
        <dbReference type="PROSITE" id="PS50977"/>
    </source>
</evidence>
<reference evidence="4" key="1">
    <citation type="submission" date="2016-03" db="EMBL/GenBank/DDBJ databases">
        <authorList>
            <person name="Ploux O."/>
        </authorList>
    </citation>
    <scope>NUCLEOTIDE SEQUENCE</scope>
    <source>
        <strain evidence="4">UC10</strain>
    </source>
</reference>
<feature type="DNA-binding region" description="H-T-H motif" evidence="2">
    <location>
        <begin position="37"/>
        <end position="56"/>
    </location>
</feature>
<accession>A0A1Y5PSR2</accession>
<evidence type="ECO:0000256" key="2">
    <source>
        <dbReference type="PROSITE-ProRule" id="PRU00335"/>
    </source>
</evidence>
<dbReference type="InterPro" id="IPR001647">
    <property type="entry name" value="HTH_TetR"/>
</dbReference>
<feature type="domain" description="HTH tetR-type" evidence="3">
    <location>
        <begin position="14"/>
        <end position="74"/>
    </location>
</feature>
<dbReference type="Pfam" id="PF00440">
    <property type="entry name" value="TetR_N"/>
    <property type="match status" value="1"/>
</dbReference>
<dbReference type="InterPro" id="IPR009057">
    <property type="entry name" value="Homeodomain-like_sf"/>
</dbReference>
<dbReference type="Gene3D" id="1.10.357.10">
    <property type="entry name" value="Tetracycline Repressor, domain 2"/>
    <property type="match status" value="1"/>
</dbReference>